<evidence type="ECO:0000313" key="10">
    <source>
        <dbReference type="EMBL" id="KAJ8883040.1"/>
    </source>
</evidence>
<dbReference type="EMBL" id="JARBHB010000005">
    <property type="protein sequence ID" value="KAJ8883040.1"/>
    <property type="molecule type" value="Genomic_DNA"/>
</dbReference>
<dbReference type="PANTHER" id="PTHR12133">
    <property type="entry name" value="TRNA (ADENINE(58)-N(1))-METHYLTRANSFERASE"/>
    <property type="match status" value="1"/>
</dbReference>
<dbReference type="InterPro" id="IPR049470">
    <property type="entry name" value="TRM61_C"/>
</dbReference>
<dbReference type="InterPro" id="IPR014816">
    <property type="entry name" value="tRNA_MeTrfase_Gcd14"/>
</dbReference>
<evidence type="ECO:0000259" key="9">
    <source>
        <dbReference type="Pfam" id="PF08704"/>
    </source>
</evidence>
<evidence type="ECO:0000256" key="7">
    <source>
        <dbReference type="ARBA" id="ARBA00023242"/>
    </source>
</evidence>
<evidence type="ECO:0000256" key="4">
    <source>
        <dbReference type="ARBA" id="ARBA00022679"/>
    </source>
</evidence>
<evidence type="ECO:0000256" key="1">
    <source>
        <dbReference type="ARBA" id="ARBA00004123"/>
    </source>
</evidence>
<dbReference type="EC" id="2.1.1.220" evidence="2"/>
<keyword evidence="6" id="KW-0819">tRNA processing</keyword>
<evidence type="ECO:0000313" key="11">
    <source>
        <dbReference type="Proteomes" id="UP001159363"/>
    </source>
</evidence>
<keyword evidence="11" id="KW-1185">Reference proteome</keyword>
<evidence type="ECO:0000256" key="6">
    <source>
        <dbReference type="ARBA" id="ARBA00022694"/>
    </source>
</evidence>
<keyword evidence="5" id="KW-0949">S-adenosyl-L-methionine</keyword>
<dbReference type="InterPro" id="IPR029063">
    <property type="entry name" value="SAM-dependent_MTases_sf"/>
</dbReference>
<keyword evidence="4" id="KW-0808">Transferase</keyword>
<evidence type="ECO:0000256" key="5">
    <source>
        <dbReference type="ARBA" id="ARBA00022691"/>
    </source>
</evidence>
<evidence type="ECO:0000256" key="2">
    <source>
        <dbReference type="ARBA" id="ARBA00012796"/>
    </source>
</evidence>
<feature type="domain" description="tRNA (adenine(58)-N(1))-methyltransferase catalytic subunit TRM61 C-terminal" evidence="9">
    <location>
        <begin position="79"/>
        <end position="217"/>
    </location>
</feature>
<reference evidence="10 11" key="1">
    <citation type="submission" date="2023-02" db="EMBL/GenBank/DDBJ databases">
        <title>LHISI_Scaffold_Assembly.</title>
        <authorList>
            <person name="Stuart O.P."/>
            <person name="Cleave R."/>
            <person name="Magrath M.J.L."/>
            <person name="Mikheyev A.S."/>
        </authorList>
    </citation>
    <scope>NUCLEOTIDE SEQUENCE [LARGE SCALE GENOMIC DNA]</scope>
    <source>
        <strain evidence="10">Daus_M_001</strain>
        <tissue evidence="10">Leg muscle</tissue>
    </source>
</reference>
<evidence type="ECO:0000256" key="3">
    <source>
        <dbReference type="ARBA" id="ARBA00022603"/>
    </source>
</evidence>
<dbReference type="Proteomes" id="UP001159363">
    <property type="component" value="Chromosome 4"/>
</dbReference>
<keyword evidence="3" id="KW-0489">Methyltransferase</keyword>
<sequence>MFFIFSSMSFDCFKETIELGDTVMLYLGVNSMHALEVQPKIKNKKEEMVENVFQTTYGALKVKDLVGKKYGSKVELSKGWAYVLHPTPELWTLTLPHRTQIIYTPDISMIIFQLEIRSGSIVVEAGTGSGSLSHAMIRCIKPGGHLFTFDFHSHRVSVAQAEFESHSIGQYVTVEQRDVCRDGFGAQLQGKADAVFLDLPHPWEAVACAASVIKESGEFGNIVIL</sequence>
<evidence type="ECO:0000256" key="8">
    <source>
        <dbReference type="ARBA" id="ARBA00048481"/>
    </source>
</evidence>
<gene>
    <name evidence="10" type="ORF">PR048_014879</name>
</gene>
<dbReference type="Gene3D" id="3.10.330.20">
    <property type="match status" value="1"/>
</dbReference>
<comment type="subcellular location">
    <subcellularLocation>
        <location evidence="1">Nucleus</location>
    </subcellularLocation>
</comment>
<organism evidence="10 11">
    <name type="scientific">Dryococelus australis</name>
    <dbReference type="NCBI Taxonomy" id="614101"/>
    <lineage>
        <taxon>Eukaryota</taxon>
        <taxon>Metazoa</taxon>
        <taxon>Ecdysozoa</taxon>
        <taxon>Arthropoda</taxon>
        <taxon>Hexapoda</taxon>
        <taxon>Insecta</taxon>
        <taxon>Pterygota</taxon>
        <taxon>Neoptera</taxon>
        <taxon>Polyneoptera</taxon>
        <taxon>Phasmatodea</taxon>
        <taxon>Verophasmatodea</taxon>
        <taxon>Anareolatae</taxon>
        <taxon>Phasmatidae</taxon>
        <taxon>Eurycanthinae</taxon>
        <taxon>Dryococelus</taxon>
    </lineage>
</organism>
<dbReference type="PANTHER" id="PTHR12133:SF2">
    <property type="entry name" value="TRNA (ADENINE(58)-N(1))-METHYLTRANSFERASE CATALYTIC SUBUNIT TRMT61A"/>
    <property type="match status" value="1"/>
</dbReference>
<comment type="catalytic activity">
    <reaction evidence="8">
        <text>an adenosine in mRNA + S-adenosyl-L-methionine = an N(1)-methyladenosine in mRNA + S-adenosyl-L-homocysteine + H(+)</text>
        <dbReference type="Rhea" id="RHEA:55392"/>
        <dbReference type="Rhea" id="RHEA-COMP:12414"/>
        <dbReference type="Rhea" id="RHEA-COMP:12415"/>
        <dbReference type="ChEBI" id="CHEBI:15378"/>
        <dbReference type="ChEBI" id="CHEBI:57856"/>
        <dbReference type="ChEBI" id="CHEBI:59789"/>
        <dbReference type="ChEBI" id="CHEBI:74411"/>
        <dbReference type="ChEBI" id="CHEBI:74491"/>
    </reaction>
</comment>
<dbReference type="Pfam" id="PF08704">
    <property type="entry name" value="GCD14"/>
    <property type="match status" value="1"/>
</dbReference>
<dbReference type="SUPFAM" id="SSF53335">
    <property type="entry name" value="S-adenosyl-L-methionine-dependent methyltransferases"/>
    <property type="match status" value="1"/>
</dbReference>
<dbReference type="PROSITE" id="PS51620">
    <property type="entry name" value="SAM_TRM61"/>
    <property type="match status" value="1"/>
</dbReference>
<protein>
    <recommendedName>
        <fullName evidence="2">tRNA (adenine(58)-N(1))-methyltransferase</fullName>
        <ecNumber evidence="2">2.1.1.220</ecNumber>
    </recommendedName>
</protein>
<name>A0ABQ9HFJ3_9NEOP</name>
<proteinExistence type="predicted"/>
<keyword evidence="7" id="KW-0539">Nucleus</keyword>
<dbReference type="Gene3D" id="3.40.50.150">
    <property type="entry name" value="Vaccinia Virus protein VP39"/>
    <property type="match status" value="1"/>
</dbReference>
<accession>A0ABQ9HFJ3</accession>
<comment type="caution">
    <text evidence="10">The sequence shown here is derived from an EMBL/GenBank/DDBJ whole genome shotgun (WGS) entry which is preliminary data.</text>
</comment>